<feature type="transmembrane region" description="Helical" evidence="1">
    <location>
        <begin position="169"/>
        <end position="193"/>
    </location>
</feature>
<keyword evidence="1" id="KW-1133">Transmembrane helix</keyword>
<proteinExistence type="predicted"/>
<evidence type="ECO:0008006" key="4">
    <source>
        <dbReference type="Google" id="ProtNLM"/>
    </source>
</evidence>
<feature type="transmembrane region" description="Helical" evidence="1">
    <location>
        <begin position="15"/>
        <end position="37"/>
    </location>
</feature>
<gene>
    <name evidence="2" type="ORF">COU10_04230</name>
</gene>
<reference evidence="3" key="1">
    <citation type="submission" date="2017-09" db="EMBL/GenBank/DDBJ databases">
        <title>Depth-based differentiation of microbial function through sediment-hosted aquifers and enrichment of novel symbionts in the deep terrestrial subsurface.</title>
        <authorList>
            <person name="Probst A.J."/>
            <person name="Ladd B."/>
            <person name="Jarett J.K."/>
            <person name="Geller-Mcgrath D.E."/>
            <person name="Sieber C.M.K."/>
            <person name="Emerson J.B."/>
            <person name="Anantharaman K."/>
            <person name="Thomas B.C."/>
            <person name="Malmstrom R."/>
            <person name="Stieglmeier M."/>
            <person name="Klingl A."/>
            <person name="Woyke T."/>
            <person name="Ryan C.M."/>
            <person name="Banfield J.F."/>
        </authorList>
    </citation>
    <scope>NUCLEOTIDE SEQUENCE [LARGE SCALE GENOMIC DNA]</scope>
</reference>
<keyword evidence="1" id="KW-0472">Membrane</keyword>
<feature type="transmembrane region" description="Helical" evidence="1">
    <location>
        <begin position="129"/>
        <end position="149"/>
    </location>
</feature>
<dbReference type="AlphaFoldDB" id="A0A2H0UM83"/>
<evidence type="ECO:0000313" key="2">
    <source>
        <dbReference type="EMBL" id="PIR87524.1"/>
    </source>
</evidence>
<feature type="transmembrane region" description="Helical" evidence="1">
    <location>
        <begin position="49"/>
        <end position="72"/>
    </location>
</feature>
<dbReference type="EMBL" id="PFBC01000065">
    <property type="protein sequence ID" value="PIR87524.1"/>
    <property type="molecule type" value="Genomic_DNA"/>
</dbReference>
<feature type="transmembrane region" description="Helical" evidence="1">
    <location>
        <begin position="84"/>
        <end position="108"/>
    </location>
</feature>
<accession>A0A2H0UM83</accession>
<name>A0A2H0UM83_9BACT</name>
<protein>
    <recommendedName>
        <fullName evidence="4">TVP38/TMEM64 family membrane protein</fullName>
    </recommendedName>
</protein>
<comment type="caution">
    <text evidence="2">The sequence shown here is derived from an EMBL/GenBank/DDBJ whole genome shotgun (WGS) entry which is preliminary data.</text>
</comment>
<sequence length="194" mass="20600">MKKEEEVSQIPTKKLSLQIPALVVSIIIAVFLAKTGAIPELLTNATGTGYIFASFIAGFFFSSFFGVAPATIAFIEIAPTAPSLLLVAIAGGLGAMAGDLSIFQILKFGILDDLTAYFQRRSQGAFKKVFNLPIFKYLLFILGGIFVATPVPDEIGLAMMGLANMSWRYVAPVGFVLNGAGILVLCEIARAVAT</sequence>
<keyword evidence="1" id="KW-0812">Transmembrane</keyword>
<dbReference type="Proteomes" id="UP000230903">
    <property type="component" value="Unassembled WGS sequence"/>
</dbReference>
<organism evidence="2 3">
    <name type="scientific">Candidatus Harrisonbacteria bacterium CG10_big_fil_rev_8_21_14_0_10_45_28</name>
    <dbReference type="NCBI Taxonomy" id="1974586"/>
    <lineage>
        <taxon>Bacteria</taxon>
        <taxon>Candidatus Harrisoniibacteriota</taxon>
    </lineage>
</organism>
<evidence type="ECO:0000313" key="3">
    <source>
        <dbReference type="Proteomes" id="UP000230903"/>
    </source>
</evidence>
<evidence type="ECO:0000256" key="1">
    <source>
        <dbReference type="SAM" id="Phobius"/>
    </source>
</evidence>